<comment type="cofactor">
    <cofactor evidence="2">
        <name>FAD</name>
        <dbReference type="ChEBI" id="CHEBI:57692"/>
    </cofactor>
</comment>
<dbReference type="SUPFAM" id="SSF54373">
    <property type="entry name" value="FAD-linked reductases, C-terminal domain"/>
    <property type="match status" value="1"/>
</dbReference>
<organism evidence="5 6">
    <name type="scientific">Drechmeria coniospora</name>
    <name type="common">Nematophagous fungus</name>
    <name type="synonym">Meria coniospora</name>
    <dbReference type="NCBI Taxonomy" id="98403"/>
    <lineage>
        <taxon>Eukaryota</taxon>
        <taxon>Fungi</taxon>
        <taxon>Dikarya</taxon>
        <taxon>Ascomycota</taxon>
        <taxon>Pezizomycotina</taxon>
        <taxon>Sordariomycetes</taxon>
        <taxon>Hypocreomycetidae</taxon>
        <taxon>Hypocreales</taxon>
        <taxon>Ophiocordycipitaceae</taxon>
        <taxon>Drechmeria</taxon>
    </lineage>
</organism>
<dbReference type="PANTHER" id="PTHR11552">
    <property type="entry name" value="GLUCOSE-METHANOL-CHOLINE GMC OXIDOREDUCTASE"/>
    <property type="match status" value="1"/>
</dbReference>
<keyword evidence="2" id="KW-0274">FAD</keyword>
<feature type="domain" description="Glucose-methanol-choline oxidoreductase N-terminal" evidence="4">
    <location>
        <begin position="360"/>
        <end position="374"/>
    </location>
</feature>
<dbReference type="Pfam" id="PF00732">
    <property type="entry name" value="GMC_oxred_N"/>
    <property type="match status" value="1"/>
</dbReference>
<dbReference type="Pfam" id="PF05199">
    <property type="entry name" value="GMC_oxred_C"/>
    <property type="match status" value="1"/>
</dbReference>
<dbReference type="Proteomes" id="UP000076580">
    <property type="component" value="Chromosome 01"/>
</dbReference>
<feature type="binding site" evidence="2">
    <location>
        <position position="305"/>
    </location>
    <ligand>
        <name>FAD</name>
        <dbReference type="ChEBI" id="CHEBI:57692"/>
    </ligand>
</feature>
<feature type="signal peptide" evidence="3">
    <location>
        <begin position="1"/>
        <end position="24"/>
    </location>
</feature>
<dbReference type="GeneID" id="63713058"/>
<keyword evidence="3" id="KW-0732">Signal</keyword>
<comment type="similarity">
    <text evidence="1">Belongs to the GMC oxidoreductase family.</text>
</comment>
<evidence type="ECO:0000259" key="4">
    <source>
        <dbReference type="PROSITE" id="PS00624"/>
    </source>
</evidence>
<dbReference type="AlphaFoldDB" id="A0A151GQ90"/>
<feature type="binding site" evidence="2">
    <location>
        <begin position="153"/>
        <end position="156"/>
    </location>
    <ligand>
        <name>FAD</name>
        <dbReference type="ChEBI" id="CHEBI:57692"/>
    </ligand>
</feature>
<reference evidence="5 6" key="1">
    <citation type="journal article" date="2016" name="Sci. Rep.">
        <title>Insights into Adaptations to a Near-Obligate Nematode Endoparasitic Lifestyle from the Finished Genome of Drechmeria coniospora.</title>
        <authorList>
            <person name="Zhang L."/>
            <person name="Zhou Z."/>
            <person name="Guo Q."/>
            <person name="Fokkens L."/>
            <person name="Miskei M."/>
            <person name="Pocsi I."/>
            <person name="Zhang W."/>
            <person name="Chen M."/>
            <person name="Wang L."/>
            <person name="Sun Y."/>
            <person name="Donzelli B.G."/>
            <person name="Gibson D.M."/>
            <person name="Nelson D.R."/>
            <person name="Luo J.G."/>
            <person name="Rep M."/>
            <person name="Liu H."/>
            <person name="Yang S."/>
            <person name="Wang J."/>
            <person name="Krasnoff S.B."/>
            <person name="Xu Y."/>
            <person name="Molnar I."/>
            <person name="Lin M."/>
        </authorList>
    </citation>
    <scope>NUCLEOTIDE SEQUENCE [LARGE SCALE GENOMIC DNA]</scope>
    <source>
        <strain evidence="5 6">ARSEF 6962</strain>
    </source>
</reference>
<dbReference type="InParanoid" id="A0A151GQ90"/>
<dbReference type="OrthoDB" id="269227at2759"/>
<evidence type="ECO:0000256" key="1">
    <source>
        <dbReference type="ARBA" id="ARBA00010790"/>
    </source>
</evidence>
<dbReference type="STRING" id="98403.A0A151GQ90"/>
<evidence type="ECO:0000313" key="6">
    <source>
        <dbReference type="Proteomes" id="UP000076580"/>
    </source>
</evidence>
<dbReference type="InterPro" id="IPR012132">
    <property type="entry name" value="GMC_OxRdtase"/>
</dbReference>
<name>A0A151GQ90_DRECN</name>
<dbReference type="EMBL" id="LAYC01000001">
    <property type="protein sequence ID" value="KYK59285.1"/>
    <property type="molecule type" value="Genomic_DNA"/>
</dbReference>
<evidence type="ECO:0000313" key="5">
    <source>
        <dbReference type="EMBL" id="KYK59285.1"/>
    </source>
</evidence>
<dbReference type="Gene3D" id="3.50.50.60">
    <property type="entry name" value="FAD/NAD(P)-binding domain"/>
    <property type="match status" value="1"/>
</dbReference>
<comment type="caution">
    <text evidence="5">The sequence shown here is derived from an EMBL/GenBank/DDBJ whole genome shotgun (WGS) entry which is preliminary data.</text>
</comment>
<dbReference type="InterPro" id="IPR007867">
    <property type="entry name" value="GMC_OxRtase_C"/>
</dbReference>
<accession>A0A151GQ90</accession>
<dbReference type="InterPro" id="IPR000172">
    <property type="entry name" value="GMC_OxRdtase_N"/>
</dbReference>
<evidence type="ECO:0000256" key="2">
    <source>
        <dbReference type="PIRSR" id="PIRSR000137-2"/>
    </source>
</evidence>
<evidence type="ECO:0000256" key="3">
    <source>
        <dbReference type="SAM" id="SignalP"/>
    </source>
</evidence>
<keyword evidence="6" id="KW-1185">Reference proteome</keyword>
<dbReference type="PROSITE" id="PS00624">
    <property type="entry name" value="GMC_OXRED_2"/>
    <property type="match status" value="1"/>
</dbReference>
<dbReference type="PIRSF" id="PIRSF000137">
    <property type="entry name" value="Alcohol_oxidase"/>
    <property type="match status" value="1"/>
</dbReference>
<dbReference type="GO" id="GO:0050660">
    <property type="term" value="F:flavin adenine dinucleotide binding"/>
    <property type="evidence" value="ECO:0007669"/>
    <property type="project" value="InterPro"/>
</dbReference>
<proteinExistence type="inferred from homology"/>
<dbReference type="Gene3D" id="3.30.560.10">
    <property type="entry name" value="Glucose Oxidase, domain 3"/>
    <property type="match status" value="1"/>
</dbReference>
<dbReference type="InterPro" id="IPR036188">
    <property type="entry name" value="FAD/NAD-bd_sf"/>
</dbReference>
<dbReference type="SUPFAM" id="SSF51905">
    <property type="entry name" value="FAD/NAD(P)-binding domain"/>
    <property type="match status" value="1"/>
</dbReference>
<feature type="chain" id="PRO_5007580825" evidence="3">
    <location>
        <begin position="25"/>
        <end position="655"/>
    </location>
</feature>
<dbReference type="PANTHER" id="PTHR11552:SF213">
    <property type="entry name" value="DEHYDROGENASE, PUTATIVE-RELATED"/>
    <property type="match status" value="1"/>
</dbReference>
<dbReference type="RefSeq" id="XP_040658637.1">
    <property type="nucleotide sequence ID" value="XM_040797754.1"/>
</dbReference>
<sequence>MMRAIIAIATLFVPFLAHPSLALAGSNPAAHDDDPESFDFIVVGSGPGGGPLAVNLAEAGYSVLLLEAGRNRTDKVSQQIPAYFGAAQFDEEQVWSFYVKHYTNETQAARDSKMVWTKPDGAYYVGKTPPRGSRQLGIWYPRAGTFGGCDTHNGGVTVYPSEWDWDNIANVTGDDSWRHRPMRRYFEKMERNLVTPSATPGHGYVGYQPVRLGDRSNFEKDPQMVAVAQGTSAAFGFDERSRSSDWDVLLHRDSNGAVEGRDFQNDAYQISFKMDERGRRYSAANRVSDAVGRRLPLTVRFDSLVTKIVVDRHRRATGVEYLEGEMLYGADPRTQRRNATRRAGVPRAAAAKHEVIVAGGTFNTPQMLMLSGIGPGEHLRQLGIPVIADLPGVGRNLQDHYEVPVIQEFPRNFTLFDGCDETAEGSLPCFERWAANGTGPYATLGFTHVALVTSSVAPRRERDLILYGSPDAIRGHLPPYTNFSDFKTGSNKFALTVSESHSRNRAGRVTLASADARDMPDINFEYFADGGDDDIQGLVDGVTFARRIFDSVPGSKVGNREWFPGRTVSSPESLRQYVKDEAYGHHPTGTASIGRDGDPMAVLDSRFRVRGIRGLRVVDASVFPVVPGTFPLIAVFMISEKASEVILHDAKQQCA</sequence>
<dbReference type="GO" id="GO:0016614">
    <property type="term" value="F:oxidoreductase activity, acting on CH-OH group of donors"/>
    <property type="evidence" value="ECO:0007669"/>
    <property type="project" value="InterPro"/>
</dbReference>
<protein>
    <submittedName>
        <fullName evidence="5">Putative choline dehydrogenase protein</fullName>
    </submittedName>
</protein>
<gene>
    <name evidence="5" type="ORF">DCS_00415</name>
</gene>
<keyword evidence="2" id="KW-0285">Flavoprotein</keyword>